<feature type="region of interest" description="Disordered" evidence="2">
    <location>
        <begin position="390"/>
        <end position="410"/>
    </location>
</feature>
<protein>
    <recommendedName>
        <fullName evidence="3">HMG box domain-containing protein</fullName>
    </recommendedName>
</protein>
<evidence type="ECO:0000313" key="5">
    <source>
        <dbReference type="Proteomes" id="UP001212997"/>
    </source>
</evidence>
<dbReference type="PROSITE" id="PS50118">
    <property type="entry name" value="HMG_BOX_2"/>
    <property type="match status" value="1"/>
</dbReference>
<feature type="DNA-binding region" description="HMG box" evidence="1">
    <location>
        <begin position="15"/>
        <end position="83"/>
    </location>
</feature>
<accession>A0AAD5YN89</accession>
<comment type="caution">
    <text evidence="4">The sequence shown here is derived from an EMBL/GenBank/DDBJ whole genome shotgun (WGS) entry which is preliminary data.</text>
</comment>
<evidence type="ECO:0000259" key="3">
    <source>
        <dbReference type="PROSITE" id="PS50118"/>
    </source>
</evidence>
<keyword evidence="1" id="KW-0539">Nucleus</keyword>
<sequence length="492" mass="52696">MAAPRYPQPPLLPSRPRDPNSFFLFLQEKTRNLGAEESRARRAVTKAAKLAWSQVSTARKQKYVNEAAEIRESKYKAALEQYSVKLGQYRRDLNDYLRCMSKQSVDNVHASTLGDSLNTFSGWETPLGSNATASSGSSFEGDSIGASSLSGTDYAPAYSVFQQGADRSWQVTPANCHSPVHSPQSFAGDSTGALSHSQIDYALGGSPAHHDTFQQGADQSWQIPPANFSNPAFSSQTTAGDSISTLSYPRIENASVYPLAQYDAFQQDASQSRLDSPTNLSSPNSSLLSSAGGSISALTTPSDAVGGGGWFEQDSALTEEPSTIHWHGYPTVEEQTPCNAPTALIIPRAAEYVNGQGYLNDQQSEVPFVATGCIGNYPLLEDIREPDPSLASESLASLGSTQPDISDEPWNDGINYSKSLPSTDYISPTSTKLTPFGGCMGTHPTGQSNGFDDQGIRAGAEQELAIETPPAGSYNTEYSGPFPEKHPCCGLR</sequence>
<feature type="domain" description="HMG box" evidence="3">
    <location>
        <begin position="15"/>
        <end position="83"/>
    </location>
</feature>
<proteinExistence type="predicted"/>
<name>A0AAD5YN89_9APHY</name>
<keyword evidence="5" id="KW-1185">Reference proteome</keyword>
<dbReference type="Pfam" id="PF00505">
    <property type="entry name" value="HMG_box"/>
    <property type="match status" value="1"/>
</dbReference>
<feature type="region of interest" description="Disordered" evidence="2">
    <location>
        <begin position="268"/>
        <end position="293"/>
    </location>
</feature>
<evidence type="ECO:0000313" key="4">
    <source>
        <dbReference type="EMBL" id="KAJ3491051.1"/>
    </source>
</evidence>
<evidence type="ECO:0000256" key="1">
    <source>
        <dbReference type="PROSITE-ProRule" id="PRU00267"/>
    </source>
</evidence>
<feature type="region of interest" description="Disordered" evidence="2">
    <location>
        <begin position="172"/>
        <end position="192"/>
    </location>
</feature>
<dbReference type="SUPFAM" id="SSF47095">
    <property type="entry name" value="HMG-box"/>
    <property type="match status" value="1"/>
</dbReference>
<gene>
    <name evidence="4" type="ORF">NLI96_g976</name>
</gene>
<dbReference type="GO" id="GO:0003677">
    <property type="term" value="F:DNA binding"/>
    <property type="evidence" value="ECO:0007669"/>
    <property type="project" value="UniProtKB-UniRule"/>
</dbReference>
<evidence type="ECO:0000256" key="2">
    <source>
        <dbReference type="SAM" id="MobiDB-lite"/>
    </source>
</evidence>
<dbReference type="AlphaFoldDB" id="A0AAD5YN89"/>
<reference evidence="4" key="1">
    <citation type="submission" date="2022-07" db="EMBL/GenBank/DDBJ databases">
        <title>Genome Sequence of Physisporinus lineatus.</title>
        <authorList>
            <person name="Buettner E."/>
        </authorList>
    </citation>
    <scope>NUCLEOTIDE SEQUENCE</scope>
    <source>
        <strain evidence="4">VT162</strain>
    </source>
</reference>
<dbReference type="Proteomes" id="UP001212997">
    <property type="component" value="Unassembled WGS sequence"/>
</dbReference>
<feature type="compositionally biased region" description="Low complexity" evidence="2">
    <location>
        <begin position="276"/>
        <end position="293"/>
    </location>
</feature>
<dbReference type="GO" id="GO:0005634">
    <property type="term" value="C:nucleus"/>
    <property type="evidence" value="ECO:0007669"/>
    <property type="project" value="UniProtKB-UniRule"/>
</dbReference>
<feature type="compositionally biased region" description="Low complexity" evidence="2">
    <location>
        <begin position="390"/>
        <end position="400"/>
    </location>
</feature>
<keyword evidence="1" id="KW-0238">DNA-binding</keyword>
<dbReference type="Gene3D" id="1.10.30.10">
    <property type="entry name" value="High mobility group box domain"/>
    <property type="match status" value="1"/>
</dbReference>
<dbReference type="InterPro" id="IPR009071">
    <property type="entry name" value="HMG_box_dom"/>
</dbReference>
<dbReference type="InterPro" id="IPR036910">
    <property type="entry name" value="HMG_box_dom_sf"/>
</dbReference>
<organism evidence="4 5">
    <name type="scientific">Meripilus lineatus</name>
    <dbReference type="NCBI Taxonomy" id="2056292"/>
    <lineage>
        <taxon>Eukaryota</taxon>
        <taxon>Fungi</taxon>
        <taxon>Dikarya</taxon>
        <taxon>Basidiomycota</taxon>
        <taxon>Agaricomycotina</taxon>
        <taxon>Agaricomycetes</taxon>
        <taxon>Polyporales</taxon>
        <taxon>Meripilaceae</taxon>
        <taxon>Meripilus</taxon>
    </lineage>
</organism>
<dbReference type="EMBL" id="JANAWD010000018">
    <property type="protein sequence ID" value="KAJ3491051.1"/>
    <property type="molecule type" value="Genomic_DNA"/>
</dbReference>